<protein>
    <submittedName>
        <fullName evidence="5">MobA-like NTP transferase domain-containing protein</fullName>
    </submittedName>
</protein>
<dbReference type="InterPro" id="IPR025877">
    <property type="entry name" value="MobA-like_NTP_Trfase"/>
</dbReference>
<dbReference type="SUPFAM" id="SSF53448">
    <property type="entry name" value="Nucleotide-diphospho-sugar transferases"/>
    <property type="match status" value="1"/>
</dbReference>
<evidence type="ECO:0000259" key="4">
    <source>
        <dbReference type="Pfam" id="PF12804"/>
    </source>
</evidence>
<keyword evidence="6" id="KW-1185">Reference proteome</keyword>
<feature type="domain" description="MobA-like NTP transferase" evidence="4">
    <location>
        <begin position="11"/>
        <end position="131"/>
    </location>
</feature>
<gene>
    <name evidence="5" type="ORF">SAMN04488011_103221</name>
</gene>
<evidence type="ECO:0000313" key="6">
    <source>
        <dbReference type="Proteomes" id="UP000199372"/>
    </source>
</evidence>
<dbReference type="EMBL" id="FOCM01000003">
    <property type="protein sequence ID" value="SEN26993.1"/>
    <property type="molecule type" value="Genomic_DNA"/>
</dbReference>
<dbReference type="CDD" id="cd06422">
    <property type="entry name" value="NTP_transferase_like_1"/>
    <property type="match status" value="1"/>
</dbReference>
<dbReference type="RefSeq" id="WP_236737000.1">
    <property type="nucleotide sequence ID" value="NZ_FOCM01000003.1"/>
</dbReference>
<evidence type="ECO:0000256" key="1">
    <source>
        <dbReference type="ARBA" id="ARBA00022679"/>
    </source>
</evidence>
<evidence type="ECO:0000256" key="3">
    <source>
        <dbReference type="ARBA" id="ARBA00022842"/>
    </source>
</evidence>
<dbReference type="InterPro" id="IPR050065">
    <property type="entry name" value="GlmU-like"/>
</dbReference>
<dbReference type="AlphaFoldDB" id="A0A1H8F5C9"/>
<evidence type="ECO:0000256" key="2">
    <source>
        <dbReference type="ARBA" id="ARBA00022695"/>
    </source>
</evidence>
<proteinExistence type="predicted"/>
<dbReference type="Proteomes" id="UP000199372">
    <property type="component" value="Unassembled WGS sequence"/>
</dbReference>
<dbReference type="InterPro" id="IPR029044">
    <property type="entry name" value="Nucleotide-diphossugar_trans"/>
</dbReference>
<dbReference type="Pfam" id="PF12804">
    <property type="entry name" value="NTP_transf_3"/>
    <property type="match status" value="1"/>
</dbReference>
<dbReference type="GO" id="GO:0016779">
    <property type="term" value="F:nucleotidyltransferase activity"/>
    <property type="evidence" value="ECO:0007669"/>
    <property type="project" value="UniProtKB-KW"/>
</dbReference>
<keyword evidence="3" id="KW-0460">Magnesium</keyword>
<dbReference type="PANTHER" id="PTHR43584">
    <property type="entry name" value="NUCLEOTIDYL TRANSFERASE"/>
    <property type="match status" value="1"/>
</dbReference>
<keyword evidence="2" id="KW-0548">Nucleotidyltransferase</keyword>
<accession>A0A1H8F5C9</accession>
<name>A0A1H8F5C9_9RHOB</name>
<dbReference type="Gene3D" id="3.90.550.10">
    <property type="entry name" value="Spore Coat Polysaccharide Biosynthesis Protein SpsA, Chain A"/>
    <property type="match status" value="1"/>
</dbReference>
<reference evidence="6" key="1">
    <citation type="submission" date="2016-10" db="EMBL/GenBank/DDBJ databases">
        <authorList>
            <person name="Varghese N."/>
            <person name="Submissions S."/>
        </authorList>
    </citation>
    <scope>NUCLEOTIDE SEQUENCE [LARGE SCALE GENOMIC DNA]</scope>
    <source>
        <strain evidence="6">DSM 26893</strain>
    </source>
</reference>
<dbReference type="PANTHER" id="PTHR43584:SF8">
    <property type="entry name" value="N-ACETYLMURAMATE ALPHA-1-PHOSPHATE URIDYLYLTRANSFERASE"/>
    <property type="match status" value="1"/>
</dbReference>
<keyword evidence="1 5" id="KW-0808">Transferase</keyword>
<organism evidence="5 6">
    <name type="scientific">Palleronia pelagia</name>
    <dbReference type="NCBI Taxonomy" id="387096"/>
    <lineage>
        <taxon>Bacteria</taxon>
        <taxon>Pseudomonadati</taxon>
        <taxon>Pseudomonadota</taxon>
        <taxon>Alphaproteobacteria</taxon>
        <taxon>Rhodobacterales</taxon>
        <taxon>Roseobacteraceae</taxon>
        <taxon>Palleronia</taxon>
    </lineage>
</organism>
<sequence length="228" mass="24074">MTGAFPFPVMLFAAGFGTRMGALTQDRPKPMVEVAGRPLIDHAIDLCRAAGATRLVANVHYKPDAIIPHLLSRDVAASHETHEILDTGGGLRHALPLLGDGPVMTLNTDAVWTGPNPLAALAQSWRPGMGALLMTVPLARTRGRDGAGDFAMSPEGDLSRGGDLVFTGAQIIDPAVLRDYPHAVFSLSQVWTDLAARGALHGIEHPGHWADVGHPEGITAAEALLRDV</sequence>
<evidence type="ECO:0000313" key="5">
    <source>
        <dbReference type="EMBL" id="SEN26993.1"/>
    </source>
</evidence>